<feature type="compositionally biased region" description="Basic residues" evidence="8">
    <location>
        <begin position="13"/>
        <end position="22"/>
    </location>
</feature>
<dbReference type="InterPro" id="IPR026961">
    <property type="entry name" value="PGG_dom"/>
</dbReference>
<evidence type="ECO:0000256" key="9">
    <source>
        <dbReference type="SAM" id="Phobius"/>
    </source>
</evidence>
<evidence type="ECO:0000313" key="11">
    <source>
        <dbReference type="Proteomes" id="UP000813463"/>
    </source>
</evidence>
<dbReference type="AlphaFoldDB" id="A0A9R0IB58"/>
<dbReference type="InterPro" id="IPR002110">
    <property type="entry name" value="Ankyrin_rpt"/>
</dbReference>
<dbReference type="KEGG" id="soe:110784737"/>
<feature type="region of interest" description="Disordered" evidence="8">
    <location>
        <begin position="1"/>
        <end position="27"/>
    </location>
</feature>
<keyword evidence="3" id="KW-0677">Repeat</keyword>
<organism evidence="11 12">
    <name type="scientific">Spinacia oleracea</name>
    <name type="common">Spinach</name>
    <dbReference type="NCBI Taxonomy" id="3562"/>
    <lineage>
        <taxon>Eukaryota</taxon>
        <taxon>Viridiplantae</taxon>
        <taxon>Streptophyta</taxon>
        <taxon>Embryophyta</taxon>
        <taxon>Tracheophyta</taxon>
        <taxon>Spermatophyta</taxon>
        <taxon>Magnoliopsida</taxon>
        <taxon>eudicotyledons</taxon>
        <taxon>Gunneridae</taxon>
        <taxon>Pentapetalae</taxon>
        <taxon>Caryophyllales</taxon>
        <taxon>Chenopodiaceae</taxon>
        <taxon>Chenopodioideae</taxon>
        <taxon>Anserineae</taxon>
        <taxon>Spinacia</taxon>
    </lineage>
</organism>
<dbReference type="PANTHER" id="PTHR24186">
    <property type="entry name" value="PROTEIN PHOSPHATASE 1 REGULATORY SUBUNIT"/>
    <property type="match status" value="1"/>
</dbReference>
<evidence type="ECO:0000256" key="2">
    <source>
        <dbReference type="ARBA" id="ARBA00022692"/>
    </source>
</evidence>
<dbReference type="PANTHER" id="PTHR24186:SF18">
    <property type="entry name" value="ANKYRIN REPEAT FAMILY PROTEIN"/>
    <property type="match status" value="1"/>
</dbReference>
<dbReference type="GO" id="GO:0005886">
    <property type="term" value="C:plasma membrane"/>
    <property type="evidence" value="ECO:0000318"/>
    <property type="project" value="GO_Central"/>
</dbReference>
<protein>
    <submittedName>
        <fullName evidence="12">Ankyrin repeat-containing protein At5g02620</fullName>
    </submittedName>
</protein>
<keyword evidence="2 9" id="KW-0812">Transmembrane</keyword>
<evidence type="ECO:0000256" key="4">
    <source>
        <dbReference type="ARBA" id="ARBA00022989"/>
    </source>
</evidence>
<dbReference type="SUPFAM" id="SSF48403">
    <property type="entry name" value="Ankyrin repeat"/>
    <property type="match status" value="1"/>
</dbReference>
<evidence type="ECO:0000259" key="10">
    <source>
        <dbReference type="Pfam" id="PF13962"/>
    </source>
</evidence>
<feature type="repeat" description="ANK" evidence="7">
    <location>
        <begin position="235"/>
        <end position="268"/>
    </location>
</feature>
<evidence type="ECO:0000256" key="6">
    <source>
        <dbReference type="ARBA" id="ARBA00023136"/>
    </source>
</evidence>
<evidence type="ECO:0000256" key="8">
    <source>
        <dbReference type="SAM" id="MobiDB-lite"/>
    </source>
</evidence>
<accession>A0A9R0IB58</accession>
<sequence>MEPQETQEQPKGLQKKMRKQLTGKRDDTKLHAAARAGSLDEVLEILNGIGEDELKEFLIKQNQAGETALYSAAEYGHIDVVREMIKYYDPVAASIKAKNGYDAFHIAAKEGDLVMLKVLMETHPDLSMTCDTSNTTALQTAATQGHTEVVEFLLESGSGLATIARSNGKTALHAAARNGHVYVVKALLAKEPGITTRTDKKGQTALHMAVKGQNLEVVEELIKAGPSLINMTDSKGNTALHIATRKGRRQIVTRLLAENGTDTTVVNRAGETAIDTAEKMSHPQILETLQEHGVQSAKVIKPQATSNNARELKQTVSDIKHEVHHQLEHTRQTRRRVQGIAKRINKMHTEGLNNAINSTTVVAVLIATVAFAAIFTVPGQYVDDPSNIPPGSSLGEANIAPKAAFLIFFVFDSVALFISLAVVVVQTSVVVIESKAKKQMMAIINKLMWLACVLISVSFLALSFIVVGVKERWLAIGVTIIGTTIMVTTLGTMCYWVVQHRMEARSLRSLRKSSLESRSRSWSVSAAMSDTEILNAEKFKKMYAI</sequence>
<feature type="domain" description="PGG" evidence="10">
    <location>
        <begin position="350"/>
        <end position="466"/>
    </location>
</feature>
<feature type="repeat" description="ANK" evidence="7">
    <location>
        <begin position="99"/>
        <end position="131"/>
    </location>
</feature>
<dbReference type="PROSITE" id="PS50088">
    <property type="entry name" value="ANK_REPEAT"/>
    <property type="match status" value="5"/>
</dbReference>
<reference evidence="11" key="1">
    <citation type="journal article" date="2021" name="Nat. Commun.">
        <title>Genomic analyses provide insights into spinach domestication and the genetic basis of agronomic traits.</title>
        <authorList>
            <person name="Cai X."/>
            <person name="Sun X."/>
            <person name="Xu C."/>
            <person name="Sun H."/>
            <person name="Wang X."/>
            <person name="Ge C."/>
            <person name="Zhang Z."/>
            <person name="Wang Q."/>
            <person name="Fei Z."/>
            <person name="Jiao C."/>
            <person name="Wang Q."/>
        </authorList>
    </citation>
    <scope>NUCLEOTIDE SEQUENCE [LARGE SCALE GENOMIC DNA]</scope>
    <source>
        <strain evidence="11">cv. Varoflay</strain>
    </source>
</reference>
<feature type="repeat" description="ANK" evidence="7">
    <location>
        <begin position="167"/>
        <end position="199"/>
    </location>
</feature>
<name>A0A9R0IB58_SPIOL</name>
<dbReference type="Proteomes" id="UP000813463">
    <property type="component" value="Chromosome 6"/>
</dbReference>
<dbReference type="PROSITE" id="PS50297">
    <property type="entry name" value="ANK_REP_REGION"/>
    <property type="match status" value="4"/>
</dbReference>
<keyword evidence="4 9" id="KW-1133">Transmembrane helix</keyword>
<keyword evidence="11" id="KW-1185">Reference proteome</keyword>
<dbReference type="SMART" id="SM00248">
    <property type="entry name" value="ANK"/>
    <property type="match status" value="7"/>
</dbReference>
<dbReference type="Pfam" id="PF12796">
    <property type="entry name" value="Ank_2"/>
    <property type="match status" value="3"/>
</dbReference>
<feature type="repeat" description="ANK" evidence="7">
    <location>
        <begin position="133"/>
        <end position="165"/>
    </location>
</feature>
<evidence type="ECO:0000256" key="1">
    <source>
        <dbReference type="ARBA" id="ARBA00004141"/>
    </source>
</evidence>
<reference evidence="12" key="2">
    <citation type="submission" date="2025-08" db="UniProtKB">
        <authorList>
            <consortium name="RefSeq"/>
        </authorList>
    </citation>
    <scope>IDENTIFICATION</scope>
    <source>
        <tissue evidence="12">Leaf</tissue>
    </source>
</reference>
<dbReference type="RefSeq" id="XP_021844879.1">
    <property type="nucleotide sequence ID" value="XM_021989187.2"/>
</dbReference>
<dbReference type="GeneID" id="110784737"/>
<proteinExistence type="predicted"/>
<comment type="subcellular location">
    <subcellularLocation>
        <location evidence="1">Membrane</location>
        <topology evidence="1">Multi-pass membrane protein</topology>
    </subcellularLocation>
</comment>
<feature type="transmembrane region" description="Helical" evidence="9">
    <location>
        <begin position="447"/>
        <end position="467"/>
    </location>
</feature>
<gene>
    <name evidence="12" type="primary">LOC110784737</name>
</gene>
<dbReference type="Pfam" id="PF13962">
    <property type="entry name" value="PGG"/>
    <property type="match status" value="1"/>
</dbReference>
<dbReference type="InterPro" id="IPR036770">
    <property type="entry name" value="Ankyrin_rpt-contain_sf"/>
</dbReference>
<evidence type="ECO:0000256" key="5">
    <source>
        <dbReference type="ARBA" id="ARBA00023043"/>
    </source>
</evidence>
<keyword evidence="6 9" id="KW-0472">Membrane</keyword>
<feature type="transmembrane region" description="Helical" evidence="9">
    <location>
        <begin position="403"/>
        <end position="426"/>
    </location>
</feature>
<feature type="repeat" description="ANK" evidence="7">
    <location>
        <begin position="201"/>
        <end position="233"/>
    </location>
</feature>
<dbReference type="OrthoDB" id="194358at2759"/>
<dbReference type="Gene3D" id="1.25.40.20">
    <property type="entry name" value="Ankyrin repeat-containing domain"/>
    <property type="match status" value="2"/>
</dbReference>
<dbReference type="Pfam" id="PF00023">
    <property type="entry name" value="Ank"/>
    <property type="match status" value="1"/>
</dbReference>
<feature type="transmembrane region" description="Helical" evidence="9">
    <location>
        <begin position="355"/>
        <end position="377"/>
    </location>
</feature>
<evidence type="ECO:0000313" key="12">
    <source>
        <dbReference type="RefSeq" id="XP_021844879.1"/>
    </source>
</evidence>
<evidence type="ECO:0000256" key="7">
    <source>
        <dbReference type="PROSITE-ProRule" id="PRU00023"/>
    </source>
</evidence>
<feature type="transmembrane region" description="Helical" evidence="9">
    <location>
        <begin position="473"/>
        <end position="498"/>
    </location>
</feature>
<evidence type="ECO:0000256" key="3">
    <source>
        <dbReference type="ARBA" id="ARBA00022737"/>
    </source>
</evidence>
<keyword evidence="5 7" id="KW-0040">ANK repeat</keyword>